<protein>
    <submittedName>
        <fullName evidence="2">Uncharacterized protein</fullName>
    </submittedName>
</protein>
<reference evidence="2 3" key="1">
    <citation type="submission" date="2020-06" db="EMBL/GenBank/DDBJ databases">
        <authorList>
            <person name="Li R."/>
            <person name="Bekaert M."/>
        </authorList>
    </citation>
    <scope>NUCLEOTIDE SEQUENCE [LARGE SCALE GENOMIC DNA]</scope>
    <source>
        <strain evidence="3">wild</strain>
    </source>
</reference>
<dbReference type="EMBL" id="CACVKT020005076">
    <property type="protein sequence ID" value="CAC5392882.1"/>
    <property type="molecule type" value="Genomic_DNA"/>
</dbReference>
<keyword evidence="1" id="KW-1133">Transmembrane helix</keyword>
<name>A0A6J8CBE2_MYTCO</name>
<dbReference type="OrthoDB" id="6072893at2759"/>
<sequence length="430" mass="48904">MRQCHYHHIIKSNNKYNEKENTYERLLCENSSVKLHCPMEKLVDDINITAFSDIDEDSCSLPIDTTKDTKSLNQEHISSCIGRKSCELTGNMINMSYYTSLGRTRKFHVKFNCVLGTSVNISRPDKTVCPSDMSSVLCNQPNRQLLVLAVNLTQETFVCSTPDLYNMCRKWIEEDVKSSCNTKRRCDQVSTLDECIKIPKRAKITFTCKESRNENSIENEYNIAGVSVGVTAGVVLILGALFVKFWFAKRKDRDTVQSRSHYTDVDATHTNTSYEKLNCKTVTNKTYENPDAVIPCLSHRQHIPTQEHKGYTAGHSVIGTADEDKDLSPDPYSYVSNSNTSLSASLEYDTPNMTVSLYELPKSIEDSDTASHVTDDEKYSYDISRHADLPDQHQDLYNRSADSMYDITSNIRQEDIVNQTYDHCRSETNT</sequence>
<organism evidence="2 3">
    <name type="scientific">Mytilus coruscus</name>
    <name type="common">Sea mussel</name>
    <dbReference type="NCBI Taxonomy" id="42192"/>
    <lineage>
        <taxon>Eukaryota</taxon>
        <taxon>Metazoa</taxon>
        <taxon>Spiralia</taxon>
        <taxon>Lophotrochozoa</taxon>
        <taxon>Mollusca</taxon>
        <taxon>Bivalvia</taxon>
        <taxon>Autobranchia</taxon>
        <taxon>Pteriomorphia</taxon>
        <taxon>Mytilida</taxon>
        <taxon>Mytiloidea</taxon>
        <taxon>Mytilidae</taxon>
        <taxon>Mytilinae</taxon>
        <taxon>Mytilus</taxon>
    </lineage>
</organism>
<evidence type="ECO:0000256" key="1">
    <source>
        <dbReference type="SAM" id="Phobius"/>
    </source>
</evidence>
<gene>
    <name evidence="2" type="ORF">MCOR_27786</name>
</gene>
<keyword evidence="1" id="KW-0472">Membrane</keyword>
<evidence type="ECO:0000313" key="3">
    <source>
        <dbReference type="Proteomes" id="UP000507470"/>
    </source>
</evidence>
<keyword evidence="1" id="KW-0812">Transmembrane</keyword>
<evidence type="ECO:0000313" key="2">
    <source>
        <dbReference type="EMBL" id="CAC5392882.1"/>
    </source>
</evidence>
<keyword evidence="3" id="KW-1185">Reference proteome</keyword>
<accession>A0A6J8CBE2</accession>
<proteinExistence type="predicted"/>
<dbReference type="Proteomes" id="UP000507470">
    <property type="component" value="Unassembled WGS sequence"/>
</dbReference>
<feature type="transmembrane region" description="Helical" evidence="1">
    <location>
        <begin position="221"/>
        <end position="243"/>
    </location>
</feature>
<dbReference type="AlphaFoldDB" id="A0A6J8CBE2"/>